<accession>A0AAV7IA62</accession>
<evidence type="ECO:0000256" key="1">
    <source>
        <dbReference type="SAM" id="Phobius"/>
    </source>
</evidence>
<comment type="caution">
    <text evidence="2">The sequence shown here is derived from an EMBL/GenBank/DDBJ whole genome shotgun (WGS) entry which is preliminary data.</text>
</comment>
<reference evidence="2 3" key="1">
    <citation type="journal article" date="2021" name="J. Hered.">
        <title>A chromosome-level genome assembly of the parasitoid wasp, Cotesia glomerata (Hymenoptera: Braconidae).</title>
        <authorList>
            <person name="Pinto B.J."/>
            <person name="Weis J.J."/>
            <person name="Gamble T."/>
            <person name="Ode P.J."/>
            <person name="Paul R."/>
            <person name="Zaspel J.M."/>
        </authorList>
    </citation>
    <scope>NUCLEOTIDE SEQUENCE [LARGE SCALE GENOMIC DNA]</scope>
    <source>
        <strain evidence="2">CgM1</strain>
    </source>
</reference>
<evidence type="ECO:0000313" key="3">
    <source>
        <dbReference type="Proteomes" id="UP000826195"/>
    </source>
</evidence>
<dbReference type="EMBL" id="JAHXZJ010002237">
    <property type="protein sequence ID" value="KAH0547110.1"/>
    <property type="molecule type" value="Genomic_DNA"/>
</dbReference>
<keyword evidence="3" id="KW-1185">Reference proteome</keyword>
<proteinExistence type="predicted"/>
<evidence type="ECO:0000313" key="2">
    <source>
        <dbReference type="EMBL" id="KAH0547110.1"/>
    </source>
</evidence>
<dbReference type="AlphaFoldDB" id="A0AAV7IA62"/>
<name>A0AAV7IA62_COTGL</name>
<dbReference type="Proteomes" id="UP000826195">
    <property type="component" value="Unassembled WGS sequence"/>
</dbReference>
<feature type="transmembrane region" description="Helical" evidence="1">
    <location>
        <begin position="32"/>
        <end position="56"/>
    </location>
</feature>
<keyword evidence="1" id="KW-0472">Membrane</keyword>
<sequence>MPIKVVDVEPNEQKRGDFCCLPNSLQYEKTTLILIIVTFMFFFILGCGYISLLLAYHIVSYFQLERDIHIPLKWPIRGIESTVLSLAQRMIMDRMLRSAFWRSRTFLQNLYDIQLELALSIFFKKYPINRSQTLSVVTLHYPRMTALLTK</sequence>
<keyword evidence="1" id="KW-1133">Transmembrane helix</keyword>
<organism evidence="2 3">
    <name type="scientific">Cotesia glomerata</name>
    <name type="common">Lepidopteran parasitic wasp</name>
    <name type="synonym">Apanteles glomeratus</name>
    <dbReference type="NCBI Taxonomy" id="32391"/>
    <lineage>
        <taxon>Eukaryota</taxon>
        <taxon>Metazoa</taxon>
        <taxon>Ecdysozoa</taxon>
        <taxon>Arthropoda</taxon>
        <taxon>Hexapoda</taxon>
        <taxon>Insecta</taxon>
        <taxon>Pterygota</taxon>
        <taxon>Neoptera</taxon>
        <taxon>Endopterygota</taxon>
        <taxon>Hymenoptera</taxon>
        <taxon>Apocrita</taxon>
        <taxon>Ichneumonoidea</taxon>
        <taxon>Braconidae</taxon>
        <taxon>Microgastrinae</taxon>
        <taxon>Cotesia</taxon>
    </lineage>
</organism>
<protein>
    <submittedName>
        <fullName evidence="2">Uncharacterized protein</fullName>
    </submittedName>
</protein>
<gene>
    <name evidence="2" type="ORF">KQX54_017137</name>
</gene>
<keyword evidence="1" id="KW-0812">Transmembrane</keyword>